<proteinExistence type="predicted"/>
<dbReference type="Proteomes" id="UP001634394">
    <property type="component" value="Unassembled WGS sequence"/>
</dbReference>
<dbReference type="AlphaFoldDB" id="A0ABD3WAM3"/>
<feature type="non-terminal residue" evidence="1">
    <location>
        <position position="67"/>
    </location>
</feature>
<name>A0ABD3WAM3_SINWO</name>
<comment type="caution">
    <text evidence="1">The sequence shown here is derived from an EMBL/GenBank/DDBJ whole genome shotgun (WGS) entry which is preliminary data.</text>
</comment>
<sequence length="67" mass="7702">YDIYINKELSNLELRSLDVDAFDLTLAFWLRVSTTNNGPPNISLSSYHPSHGEYFRIAIQDTISVRI</sequence>
<organism evidence="1 2">
    <name type="scientific">Sinanodonta woodiana</name>
    <name type="common">Chinese pond mussel</name>
    <name type="synonym">Anodonta woodiana</name>
    <dbReference type="NCBI Taxonomy" id="1069815"/>
    <lineage>
        <taxon>Eukaryota</taxon>
        <taxon>Metazoa</taxon>
        <taxon>Spiralia</taxon>
        <taxon>Lophotrochozoa</taxon>
        <taxon>Mollusca</taxon>
        <taxon>Bivalvia</taxon>
        <taxon>Autobranchia</taxon>
        <taxon>Heteroconchia</taxon>
        <taxon>Palaeoheterodonta</taxon>
        <taxon>Unionida</taxon>
        <taxon>Unionoidea</taxon>
        <taxon>Unionidae</taxon>
        <taxon>Unioninae</taxon>
        <taxon>Sinanodonta</taxon>
    </lineage>
</organism>
<keyword evidence="2" id="KW-1185">Reference proteome</keyword>
<feature type="non-terminal residue" evidence="1">
    <location>
        <position position="1"/>
    </location>
</feature>
<dbReference type="EMBL" id="JBJQND010000007">
    <property type="protein sequence ID" value="KAL3870964.1"/>
    <property type="molecule type" value="Genomic_DNA"/>
</dbReference>
<reference evidence="1 2" key="1">
    <citation type="submission" date="2024-11" db="EMBL/GenBank/DDBJ databases">
        <title>Chromosome-level genome assembly of the freshwater bivalve Anodonta woodiana.</title>
        <authorList>
            <person name="Chen X."/>
        </authorList>
    </citation>
    <scope>NUCLEOTIDE SEQUENCE [LARGE SCALE GENOMIC DNA]</scope>
    <source>
        <strain evidence="1">MN2024</strain>
        <tissue evidence="1">Gills</tissue>
    </source>
</reference>
<accession>A0ABD3WAM3</accession>
<evidence type="ECO:0000313" key="2">
    <source>
        <dbReference type="Proteomes" id="UP001634394"/>
    </source>
</evidence>
<evidence type="ECO:0000313" key="1">
    <source>
        <dbReference type="EMBL" id="KAL3870964.1"/>
    </source>
</evidence>
<gene>
    <name evidence="1" type="ORF">ACJMK2_038989</name>
</gene>
<protein>
    <submittedName>
        <fullName evidence="1">Uncharacterized protein</fullName>
    </submittedName>
</protein>